<keyword evidence="2" id="KW-0418">Kinase</keyword>
<keyword evidence="1" id="KW-1185">Reference proteome</keyword>
<organism evidence="1 2">
    <name type="scientific">Echinops telfairi</name>
    <name type="common">Lesser hedgehog tenrec</name>
    <dbReference type="NCBI Taxonomy" id="9371"/>
    <lineage>
        <taxon>Eukaryota</taxon>
        <taxon>Metazoa</taxon>
        <taxon>Chordata</taxon>
        <taxon>Craniata</taxon>
        <taxon>Vertebrata</taxon>
        <taxon>Euteleostomi</taxon>
        <taxon>Mammalia</taxon>
        <taxon>Eutheria</taxon>
        <taxon>Afrotheria</taxon>
        <taxon>Tenrecidae</taxon>
        <taxon>Tenrecinae</taxon>
        <taxon>Echinops</taxon>
    </lineage>
</organism>
<proteinExistence type="predicted"/>
<sequence length="460" mass="51755">MSRSKRDSNFYSVEIGDSTFTVLKRYQNLKPIGSGAQGIVCAAYDAILERNVAIKKLSRPFQNQTHAKRAYRELVLMKCVNHKNIIGLLNVFTPQKSLDEFQDVYIVMELMDANLCQVIQMELDHERMSYLLYQMLCGIKHLHSAGIIHRDLKPSNIVVKSDCTLKILDFGLARTAGTSFMMTPYVVTRYYRAPEVILGMGYKENVDLWSVGCIMGEMVCHKILFPGRDCILMLLQQFIDIWSVGCIMGEMIKGGVLFPGTDHIDQWNKVIEQLGTPCPEFMKKLQPTVRTYVENRPKYAGYSFEKLFPDVLFPADSEHNKLKASQARDLLSKMLVIDASKRISVDEALQHPYINVWYDPSEAEAPPPKIPDKQLDEREHTIEEWKELIYKEVLDLEERTKNGVVRGQPSPLGAAVISGSQHPSSSSSVNDVSSVSTDATLASDTDSSLEASSGPLGCCR</sequence>
<evidence type="ECO:0000313" key="1">
    <source>
        <dbReference type="Proteomes" id="UP000694863"/>
    </source>
</evidence>
<gene>
    <name evidence="2" type="primary">MAPK8</name>
</gene>
<protein>
    <submittedName>
        <fullName evidence="2">Mitogen-activated protein kinase 8 isoform X4</fullName>
    </submittedName>
</protein>
<evidence type="ECO:0000313" key="2">
    <source>
        <dbReference type="RefSeq" id="XP_045146183.1"/>
    </source>
</evidence>
<dbReference type="Proteomes" id="UP000694863">
    <property type="component" value="Unplaced"/>
</dbReference>
<keyword evidence="2" id="KW-0808">Transferase</keyword>
<dbReference type="RefSeq" id="XP_045146183.1">
    <property type="nucleotide sequence ID" value="XM_045290248.1"/>
</dbReference>
<accession>A0AC55D361</accession>
<name>A0AC55D361_ECHTE</name>
<reference evidence="2" key="1">
    <citation type="submission" date="2025-08" db="UniProtKB">
        <authorList>
            <consortium name="RefSeq"/>
        </authorList>
    </citation>
    <scope>IDENTIFICATION</scope>
</reference>